<name>A0A5C7YAN5_9MYCO</name>
<evidence type="ECO:0000259" key="1">
    <source>
        <dbReference type="PROSITE" id="PS50011"/>
    </source>
</evidence>
<dbReference type="GO" id="GO:0004672">
    <property type="term" value="F:protein kinase activity"/>
    <property type="evidence" value="ECO:0007669"/>
    <property type="project" value="InterPro"/>
</dbReference>
<proteinExistence type="predicted"/>
<dbReference type="EMBL" id="SSGD01000024">
    <property type="protein sequence ID" value="TXI58637.1"/>
    <property type="molecule type" value="Genomic_DNA"/>
</dbReference>
<dbReference type="Proteomes" id="UP000321797">
    <property type="component" value="Unassembled WGS sequence"/>
</dbReference>
<feature type="domain" description="Protein kinase" evidence="1">
    <location>
        <begin position="10"/>
        <end position="164"/>
    </location>
</feature>
<dbReference type="Pfam" id="PF00069">
    <property type="entry name" value="Pkinase"/>
    <property type="match status" value="1"/>
</dbReference>
<dbReference type="AlphaFoldDB" id="A0A5C7YAN5"/>
<organism evidence="2 3">
    <name type="scientific">Mycolicibacter arupensis</name>
    <dbReference type="NCBI Taxonomy" id="342002"/>
    <lineage>
        <taxon>Bacteria</taxon>
        <taxon>Bacillati</taxon>
        <taxon>Actinomycetota</taxon>
        <taxon>Actinomycetes</taxon>
        <taxon>Mycobacteriales</taxon>
        <taxon>Mycobacteriaceae</taxon>
        <taxon>Mycolicibacter</taxon>
    </lineage>
</organism>
<dbReference type="GO" id="GO:0005524">
    <property type="term" value="F:ATP binding"/>
    <property type="evidence" value="ECO:0007669"/>
    <property type="project" value="InterPro"/>
</dbReference>
<accession>A0A5C7YAN5</accession>
<dbReference type="PROSITE" id="PS00108">
    <property type="entry name" value="PROTEIN_KINASE_ST"/>
    <property type="match status" value="1"/>
</dbReference>
<dbReference type="InterPro" id="IPR011009">
    <property type="entry name" value="Kinase-like_dom_sf"/>
</dbReference>
<feature type="non-terminal residue" evidence="2">
    <location>
        <position position="164"/>
    </location>
</feature>
<dbReference type="GO" id="GO:0005737">
    <property type="term" value="C:cytoplasm"/>
    <property type="evidence" value="ECO:0007669"/>
    <property type="project" value="TreeGrafter"/>
</dbReference>
<dbReference type="SUPFAM" id="SSF56112">
    <property type="entry name" value="Protein kinase-like (PK-like)"/>
    <property type="match status" value="1"/>
</dbReference>
<dbReference type="PANTHER" id="PTHR24361:SF678">
    <property type="entry name" value="SPORULATION-SPECIFIC PROTEIN 1"/>
    <property type="match status" value="1"/>
</dbReference>
<dbReference type="RefSeq" id="WP_276759277.1">
    <property type="nucleotide sequence ID" value="NZ_SSGD01000024.1"/>
</dbReference>
<dbReference type="InterPro" id="IPR053235">
    <property type="entry name" value="Ser_Thr_kinase"/>
</dbReference>
<dbReference type="Gene3D" id="1.10.510.10">
    <property type="entry name" value="Transferase(Phosphotransferase) domain 1"/>
    <property type="match status" value="1"/>
</dbReference>
<dbReference type="InterPro" id="IPR000719">
    <property type="entry name" value="Prot_kinase_dom"/>
</dbReference>
<sequence>MPDVIADHYMLLKVERRSGTFSVVRKAIDDRDESFVAVKLLSGQSDDVTRKVFNNEATTLKNLSHPNIVRCRWSGIDETATYVLVLDWVERNLDDVLKASGPWDSWDRLATEIALPLVDALAYTHLKQIEHRDIKPQNVLVSDSGVPLLADFGIAKIRGEAPAT</sequence>
<dbReference type="PROSITE" id="PS50011">
    <property type="entry name" value="PROTEIN_KINASE_DOM"/>
    <property type="match status" value="1"/>
</dbReference>
<dbReference type="InterPro" id="IPR008271">
    <property type="entry name" value="Ser/Thr_kinase_AS"/>
</dbReference>
<reference evidence="2 3" key="1">
    <citation type="submission" date="2018-09" db="EMBL/GenBank/DDBJ databases">
        <title>Metagenome Assembled Genomes from an Advanced Water Purification Facility.</title>
        <authorList>
            <person name="Stamps B.W."/>
            <person name="Spear J.R."/>
        </authorList>
    </citation>
    <scope>NUCLEOTIDE SEQUENCE [LARGE SCALE GENOMIC DNA]</scope>
    <source>
        <strain evidence="2">Bin_29_2</strain>
    </source>
</reference>
<comment type="caution">
    <text evidence="2">The sequence shown here is derived from an EMBL/GenBank/DDBJ whole genome shotgun (WGS) entry which is preliminary data.</text>
</comment>
<protein>
    <recommendedName>
        <fullName evidence="1">Protein kinase domain-containing protein</fullName>
    </recommendedName>
</protein>
<gene>
    <name evidence="2" type="ORF">E6Q54_04995</name>
</gene>
<dbReference type="PANTHER" id="PTHR24361">
    <property type="entry name" value="MITOGEN-ACTIVATED KINASE KINASE KINASE"/>
    <property type="match status" value="1"/>
</dbReference>
<evidence type="ECO:0000313" key="3">
    <source>
        <dbReference type="Proteomes" id="UP000321797"/>
    </source>
</evidence>
<dbReference type="SMART" id="SM00220">
    <property type="entry name" value="S_TKc"/>
    <property type="match status" value="1"/>
</dbReference>
<evidence type="ECO:0000313" key="2">
    <source>
        <dbReference type="EMBL" id="TXI58637.1"/>
    </source>
</evidence>